<evidence type="ECO:0000256" key="1">
    <source>
        <dbReference type="ARBA" id="ARBA00022737"/>
    </source>
</evidence>
<dbReference type="STRING" id="1003.SAMN04488541_102071"/>
<dbReference type="AlphaFoldDB" id="A0A1I2GYT2"/>
<evidence type="ECO:0000259" key="4">
    <source>
        <dbReference type="Pfam" id="PF15902"/>
    </source>
</evidence>
<evidence type="ECO:0000256" key="2">
    <source>
        <dbReference type="SAM" id="MobiDB-lite"/>
    </source>
</evidence>
<sequence length="1052" mass="117359">MKKKRLPIFILLSILSSLFVFSQTSYAQTLDMDKLKGMQARSIGPAGMSGRVTAIAVVHKQPEIIYIGAASGGIWKSTNGGMSFTPIFDDQKVAGIGAIAIDQNNPDVVWVGTGEGNPRNSQNNGNGIYKSIDGGKTWQHLGLEKTSNIHRVLINPQNPDIVYVGVQGSAWGDHPERGVFKTTDGGKTWEKVLYVNERTGISELVMDPQNPNKLIAGMWEFHRDAWFFKSGGKGSGMYVTFDGGKTWKQRTSEDGLPEGELGKMGLAIAPSKPNVVYALIEAKRNALYRSDDGGFKWTKVNDSRNIAERPFYYCEIYVDPKNENRLFKVETILKASEDGGKTFKDIAAYRFGSGIHPDHHAFWVHPDNPNYMIDGNDGGAAISRDGGQTWTFIDNLPLGQFYHINVDMDTPYNIYGGLQDNGSWKGPSYVWSGQGVKNIYWEMVAFGDGFDVVPDIDNTRYGFAMSQGGNLVRFDALTGESKFVKPAHPDKNVKLRFNWNAGIAQDPFDKNTIYYGSQFLHKSNDKGDSWETISPDLTTNDTTKQKADFSGGLTYDATAAENHTTILAIAPSPVKQGVIWVGTDDGNLQVTQDGGKTWTNVVKNVKGVPANTWIPQIQASKYNAGEAFVVFDNHRRNDWTPFVYRTKDYGQTWERIVDEKKVFGYVWCMIQDPVEPNLFFVGTETGLYVSIDGSKTYTKWKNGYPTVPTADLVIHPREHDLVIGTFGRALYVLDDIRPLRALAKEGLQILEKPLKMFEIPDAYLVNYKANPGVLFHGDAVFMGENRPAGAMLSFAVNLEKDKKVDSVLVEVFDKQNNKIRTFKAQAKAGINRTQWNLEKKGVRFPNQSKPIRKDAPEPSGSSVLPGTYKVRISYGKNMDSAMVNVKLDPRLPTTEADLQAKESMIQAMYQKVSVVTEAMDRLREAKQTIGIVSRQLGDSEEQKIKDAKKASKEVETNLQKLIESVSGKDDVQGIFRSPTILSAKLQNAMGYLRGSYKPTPTAQLVMKQTEEDIAQFLKEVNTFFDSDWKKYQQAVENASPKIFKDYESLKIN</sequence>
<reference evidence="5 6" key="1">
    <citation type="submission" date="2016-10" db="EMBL/GenBank/DDBJ databases">
        <authorList>
            <person name="de Groot N.N."/>
        </authorList>
    </citation>
    <scope>NUCLEOTIDE SEQUENCE [LARGE SCALE GENOMIC DNA]</scope>
    <source>
        <strain>GEY</strain>
        <strain evidence="6">DSM 9560</strain>
    </source>
</reference>
<keyword evidence="6" id="KW-1185">Reference proteome</keyword>
<dbReference type="Gene3D" id="2.130.10.10">
    <property type="entry name" value="YVTN repeat-like/Quinoprotein amine dehydrogenase"/>
    <property type="match status" value="4"/>
</dbReference>
<dbReference type="OrthoDB" id="9757809at2"/>
<evidence type="ECO:0000313" key="6">
    <source>
        <dbReference type="Proteomes" id="UP000199513"/>
    </source>
</evidence>
<dbReference type="InterPro" id="IPR036278">
    <property type="entry name" value="Sialidase_sf"/>
</dbReference>
<feature type="region of interest" description="Disordered" evidence="2">
    <location>
        <begin position="843"/>
        <end position="864"/>
    </location>
</feature>
<dbReference type="InterPro" id="IPR052025">
    <property type="entry name" value="Xyloglucanase_GH74"/>
</dbReference>
<name>A0A1I2GYT2_9BACT</name>
<dbReference type="InterPro" id="IPR015943">
    <property type="entry name" value="WD40/YVTN_repeat-like_dom_sf"/>
</dbReference>
<gene>
    <name evidence="5" type="ORF">SAMN04488541_102071</name>
</gene>
<keyword evidence="3" id="KW-0732">Signal</keyword>
<dbReference type="Pfam" id="PF15902">
    <property type="entry name" value="Sortilin-Vps10"/>
    <property type="match status" value="1"/>
</dbReference>
<feature type="chain" id="PRO_5011504121" description="Sortilin N-terminal domain-containing protein" evidence="3">
    <location>
        <begin position="28"/>
        <end position="1052"/>
    </location>
</feature>
<feature type="domain" description="Sortilin N-terminal" evidence="4">
    <location>
        <begin position="128"/>
        <end position="249"/>
    </location>
</feature>
<dbReference type="GO" id="GO:0010411">
    <property type="term" value="P:xyloglucan metabolic process"/>
    <property type="evidence" value="ECO:0007669"/>
    <property type="project" value="TreeGrafter"/>
</dbReference>
<dbReference type="CDD" id="cd15482">
    <property type="entry name" value="Sialidase_non-viral"/>
    <property type="match status" value="1"/>
</dbReference>
<dbReference type="InterPro" id="IPR031778">
    <property type="entry name" value="Sortilin_N"/>
</dbReference>
<protein>
    <recommendedName>
        <fullName evidence="4">Sortilin N-terminal domain-containing protein</fullName>
    </recommendedName>
</protein>
<organism evidence="5 6">
    <name type="scientific">Thermoflexibacter ruber</name>
    <dbReference type="NCBI Taxonomy" id="1003"/>
    <lineage>
        <taxon>Bacteria</taxon>
        <taxon>Pseudomonadati</taxon>
        <taxon>Bacteroidota</taxon>
        <taxon>Cytophagia</taxon>
        <taxon>Cytophagales</taxon>
        <taxon>Thermoflexibacteraceae</taxon>
        <taxon>Thermoflexibacter</taxon>
    </lineage>
</organism>
<evidence type="ECO:0000313" key="5">
    <source>
        <dbReference type="EMBL" id="SFF21746.1"/>
    </source>
</evidence>
<dbReference type="PANTHER" id="PTHR43739">
    <property type="entry name" value="XYLOGLUCANASE (EUROFUNG)"/>
    <property type="match status" value="1"/>
</dbReference>
<dbReference type="SUPFAM" id="SSF50939">
    <property type="entry name" value="Sialidases"/>
    <property type="match status" value="2"/>
</dbReference>
<evidence type="ECO:0000256" key="3">
    <source>
        <dbReference type="SAM" id="SignalP"/>
    </source>
</evidence>
<proteinExistence type="predicted"/>
<feature type="signal peptide" evidence="3">
    <location>
        <begin position="1"/>
        <end position="27"/>
    </location>
</feature>
<dbReference type="PANTHER" id="PTHR43739:SF5">
    <property type="entry name" value="EXO-ALPHA-SIALIDASE"/>
    <property type="match status" value="1"/>
</dbReference>
<dbReference type="RefSeq" id="WP_091545664.1">
    <property type="nucleotide sequence ID" value="NZ_FONY01000020.1"/>
</dbReference>
<accession>A0A1I2GYT2</accession>
<dbReference type="Proteomes" id="UP000199513">
    <property type="component" value="Unassembled WGS sequence"/>
</dbReference>
<dbReference type="EMBL" id="FONY01000020">
    <property type="protein sequence ID" value="SFF21746.1"/>
    <property type="molecule type" value="Genomic_DNA"/>
</dbReference>
<keyword evidence="1" id="KW-0677">Repeat</keyword>